<dbReference type="Gene3D" id="3.40.50.1000">
    <property type="entry name" value="HAD superfamily/HAD-like"/>
    <property type="match status" value="1"/>
</dbReference>
<dbReference type="SUPFAM" id="SSF56784">
    <property type="entry name" value="HAD-like"/>
    <property type="match status" value="1"/>
</dbReference>
<dbReference type="Proteomes" id="UP000320078">
    <property type="component" value="Unassembled WGS sequence"/>
</dbReference>
<dbReference type="PANTHER" id="PTHR10000">
    <property type="entry name" value="PHOSPHOSERINE PHOSPHATASE"/>
    <property type="match status" value="1"/>
</dbReference>
<proteinExistence type="predicted"/>
<dbReference type="GO" id="GO:0000287">
    <property type="term" value="F:magnesium ion binding"/>
    <property type="evidence" value="ECO:0007669"/>
    <property type="project" value="TreeGrafter"/>
</dbReference>
<dbReference type="GO" id="GO:0005829">
    <property type="term" value="C:cytosol"/>
    <property type="evidence" value="ECO:0007669"/>
    <property type="project" value="TreeGrafter"/>
</dbReference>
<dbReference type="EMBL" id="VIAE01000002">
    <property type="protein sequence ID" value="TVY12324.1"/>
    <property type="molecule type" value="Genomic_DNA"/>
</dbReference>
<dbReference type="InterPro" id="IPR036412">
    <property type="entry name" value="HAD-like_sf"/>
</dbReference>
<evidence type="ECO:0000313" key="1">
    <source>
        <dbReference type="EMBL" id="TVY12324.1"/>
    </source>
</evidence>
<protein>
    <submittedName>
        <fullName evidence="1">Putative HAD superfamily hydrolase-like (Type 3)</fullName>
    </submittedName>
</protein>
<organism evidence="1 2">
    <name type="scientific">Candidatus Phytoplasma pini</name>
    <dbReference type="NCBI Taxonomy" id="267362"/>
    <lineage>
        <taxon>Bacteria</taxon>
        <taxon>Bacillati</taxon>
        <taxon>Mycoplasmatota</taxon>
        <taxon>Mollicutes</taxon>
        <taxon>Acholeplasmatales</taxon>
        <taxon>Acholeplasmataceae</taxon>
        <taxon>Candidatus Phytoplasma</taxon>
    </lineage>
</organism>
<name>A0A559KJL6_9MOLU</name>
<dbReference type="PANTHER" id="PTHR10000:SF25">
    <property type="entry name" value="PHOSPHATASE YKRA-RELATED"/>
    <property type="match status" value="1"/>
</dbReference>
<gene>
    <name evidence="1" type="ORF">MDPP_0097</name>
</gene>
<comment type="caution">
    <text evidence="1">The sequence shown here is derived from an EMBL/GenBank/DDBJ whole genome shotgun (WGS) entry which is preliminary data.</text>
</comment>
<accession>A0A559KJL6</accession>
<dbReference type="Pfam" id="PF08282">
    <property type="entry name" value="Hydrolase_3"/>
    <property type="match status" value="1"/>
</dbReference>
<dbReference type="AlphaFoldDB" id="A0A559KJL6"/>
<keyword evidence="2" id="KW-1185">Reference proteome</keyword>
<dbReference type="GO" id="GO:0016791">
    <property type="term" value="F:phosphatase activity"/>
    <property type="evidence" value="ECO:0007669"/>
    <property type="project" value="UniProtKB-ARBA"/>
</dbReference>
<dbReference type="PROSITE" id="PS01229">
    <property type="entry name" value="COF_2"/>
    <property type="match status" value="1"/>
</dbReference>
<evidence type="ECO:0000313" key="2">
    <source>
        <dbReference type="Proteomes" id="UP000320078"/>
    </source>
</evidence>
<dbReference type="InterPro" id="IPR023214">
    <property type="entry name" value="HAD_sf"/>
</dbReference>
<dbReference type="Gene3D" id="3.30.1240.10">
    <property type="match status" value="1"/>
</dbReference>
<sequence length="186" mass="21940">MIFDKNPIPYDLVSQIILEIQDKKYKIFLIIVCFEINLFLKFGNENDANLIKKTKKQYNSVIDIQKLEPREEIFLINLFGEDKDKINPFLEQLDCFQIYYWHTHTDLTMKNINKSTGIVKIKQKYPDYELICIGDGSNDLEMLKLADISIAMGNSEYPYIKKMANLITPHIDDDSIYDFFKLHKLL</sequence>
<keyword evidence="1" id="KW-0378">Hydrolase</keyword>
<reference evidence="1 2" key="1">
    <citation type="submission" date="2019-06" db="EMBL/GenBank/DDBJ databases">
        <title>Draft Genome Sequence of Candidatus Phytoplasma pini-Related Strain MDPP: A Resource for Comparative Genomics of Gymnosperm-infecting Phytoplasmas.</title>
        <authorList>
            <person name="Cai W."/>
            <person name="Costanzo S."/>
            <person name="Shao J."/>
            <person name="Zhao Y."/>
            <person name="Davis R."/>
        </authorList>
    </citation>
    <scope>NUCLEOTIDE SEQUENCE [LARGE SCALE GENOMIC DNA]</scope>
    <source>
        <strain evidence="1 2">MDPP</strain>
    </source>
</reference>